<protein>
    <submittedName>
        <fullName evidence="1">Uncharacterized protein</fullName>
    </submittedName>
</protein>
<accession>A0A9P7Q4J1</accession>
<evidence type="ECO:0000313" key="2">
    <source>
        <dbReference type="Proteomes" id="UP000732380"/>
    </source>
</evidence>
<name>A0A9P7Q4J1_9HYPO</name>
<gene>
    <name evidence="1" type="ORF">E4U13_000697</name>
</gene>
<reference evidence="1 2" key="1">
    <citation type="journal article" date="2020" name="bioRxiv">
        <title>Whole genome comparisons of ergot fungi reveals the divergence and evolution of species within the genus Claviceps are the result of varying mechanisms driving genome evolution and host range expansion.</title>
        <authorList>
            <person name="Wyka S.A."/>
            <person name="Mondo S.J."/>
            <person name="Liu M."/>
            <person name="Dettman J."/>
            <person name="Nalam V."/>
            <person name="Broders K.D."/>
        </authorList>
    </citation>
    <scope>NUCLEOTIDE SEQUENCE [LARGE SCALE GENOMIC DNA]</scope>
    <source>
        <strain evidence="1 2">LM576</strain>
    </source>
</reference>
<organism evidence="1 2">
    <name type="scientific">Claviceps humidiphila</name>
    <dbReference type="NCBI Taxonomy" id="1294629"/>
    <lineage>
        <taxon>Eukaryota</taxon>
        <taxon>Fungi</taxon>
        <taxon>Dikarya</taxon>
        <taxon>Ascomycota</taxon>
        <taxon>Pezizomycotina</taxon>
        <taxon>Sordariomycetes</taxon>
        <taxon>Hypocreomycetidae</taxon>
        <taxon>Hypocreales</taxon>
        <taxon>Clavicipitaceae</taxon>
        <taxon>Claviceps</taxon>
    </lineage>
</organism>
<keyword evidence="2" id="KW-1185">Reference proteome</keyword>
<sequence length="153" mass="16548">MDLKSRGQMASGSSDRRVLHIGALALKFRVAHSPPVPITKTTSLVGLINQTNKARIFYQNGTDTELGDGVSNILTDHDFPLYPVGLTLTPEGSSLTIRTAHLIDGPGDRGLSISMNREGLRHITKINEGNGTIIPPDCIRVLLTPECYASSRE</sequence>
<evidence type="ECO:0000313" key="1">
    <source>
        <dbReference type="EMBL" id="KAG6117906.1"/>
    </source>
</evidence>
<proteinExistence type="predicted"/>
<dbReference type="Proteomes" id="UP000732380">
    <property type="component" value="Unassembled WGS sequence"/>
</dbReference>
<dbReference type="EMBL" id="SRQM01000121">
    <property type="protein sequence ID" value="KAG6117906.1"/>
    <property type="molecule type" value="Genomic_DNA"/>
</dbReference>
<comment type="caution">
    <text evidence="1">The sequence shown here is derived from an EMBL/GenBank/DDBJ whole genome shotgun (WGS) entry which is preliminary data.</text>
</comment>
<dbReference type="AlphaFoldDB" id="A0A9P7Q4J1"/>